<evidence type="ECO:0000313" key="2">
    <source>
        <dbReference type="EMBL" id="GAA1999938.1"/>
    </source>
</evidence>
<dbReference type="PANTHER" id="PTHR10788:SF106">
    <property type="entry name" value="BCDNA.GH08860"/>
    <property type="match status" value="1"/>
</dbReference>
<dbReference type="Pfam" id="PF00982">
    <property type="entry name" value="Glyco_transf_20"/>
    <property type="match status" value="1"/>
</dbReference>
<evidence type="ECO:0008006" key="4">
    <source>
        <dbReference type="Google" id="ProtNLM"/>
    </source>
</evidence>
<name>A0ABP5EMN9_9MICO</name>
<proteinExistence type="inferred from homology"/>
<comment type="similarity">
    <text evidence="1">Belongs to the glycosyltransferase 20 family.</text>
</comment>
<dbReference type="PANTHER" id="PTHR10788">
    <property type="entry name" value="TREHALOSE-6-PHOSPHATE SYNTHASE"/>
    <property type="match status" value="1"/>
</dbReference>
<keyword evidence="3" id="KW-1185">Reference proteome</keyword>
<sequence length="486" mass="54547">MVPDTASGCDFVVVANRLPVDRDTSSPDPQWRTSPGGLVTALQPVMQAQAGAWIGWAGTPDEDIDPFDIDGMHLVPLRLSADEIELYYEGFSNATLWPLFHDVIVPPEFHRAWWDAYIRVNRRFAEAAADVAARGATVWVHDYQLMLVPEMLRALRPDVSIGFFNHIPFPPWEIFAQLPWRTRILRGLLGADLIGFQRPTDASNFRRCVRMNFGWTTKANAIRVPEDPEVGTAEHVAEAKAFPISIDTSALDALSHDPAIVARAAQIRAELGDPEVLILGVDRLDYTKGIRHRLKAYGELLADGLIDREKVTLVQIATPSRERIDQYQHIRTEVELAVGRINGEFSDLGYQPLHYFHQSYPRDEMTALYLAADIMLVTSLRDGMNLVAKEYVACRPSGTGVLVLSEFTGAADQLTQAVMVNPHDISGLKAGIVRAVTMDEKEQRRRMRAMRRKLQGDDVQTWSRRFLQDLHALDSDKGISSWEKTA</sequence>
<protein>
    <recommendedName>
        <fullName evidence="4">Trehalose-6-phosphate synthase</fullName>
    </recommendedName>
</protein>
<comment type="caution">
    <text evidence="2">The sequence shown here is derived from an EMBL/GenBank/DDBJ whole genome shotgun (WGS) entry which is preliminary data.</text>
</comment>
<dbReference type="InterPro" id="IPR001830">
    <property type="entry name" value="Glyco_trans_20"/>
</dbReference>
<dbReference type="Proteomes" id="UP001500755">
    <property type="component" value="Unassembled WGS sequence"/>
</dbReference>
<organism evidence="2 3">
    <name type="scientific">Brevibacterium samyangense</name>
    <dbReference type="NCBI Taxonomy" id="366888"/>
    <lineage>
        <taxon>Bacteria</taxon>
        <taxon>Bacillati</taxon>
        <taxon>Actinomycetota</taxon>
        <taxon>Actinomycetes</taxon>
        <taxon>Micrococcales</taxon>
        <taxon>Brevibacteriaceae</taxon>
        <taxon>Brevibacterium</taxon>
    </lineage>
</organism>
<accession>A0ABP5EMN9</accession>
<dbReference type="EMBL" id="BAAANO010000005">
    <property type="protein sequence ID" value="GAA1999938.1"/>
    <property type="molecule type" value="Genomic_DNA"/>
</dbReference>
<dbReference type="SUPFAM" id="SSF53756">
    <property type="entry name" value="UDP-Glycosyltransferase/glycogen phosphorylase"/>
    <property type="match status" value="1"/>
</dbReference>
<evidence type="ECO:0000313" key="3">
    <source>
        <dbReference type="Proteomes" id="UP001500755"/>
    </source>
</evidence>
<gene>
    <name evidence="2" type="ORF">GCM10009755_04540</name>
</gene>
<reference evidence="3" key="1">
    <citation type="journal article" date="2019" name="Int. J. Syst. Evol. Microbiol.">
        <title>The Global Catalogue of Microorganisms (GCM) 10K type strain sequencing project: providing services to taxonomists for standard genome sequencing and annotation.</title>
        <authorList>
            <consortium name="The Broad Institute Genomics Platform"/>
            <consortium name="The Broad Institute Genome Sequencing Center for Infectious Disease"/>
            <person name="Wu L."/>
            <person name="Ma J."/>
        </authorList>
    </citation>
    <scope>NUCLEOTIDE SEQUENCE [LARGE SCALE GENOMIC DNA]</scope>
    <source>
        <strain evidence="3">JCM 14546</strain>
    </source>
</reference>
<dbReference type="Gene3D" id="3.40.50.2000">
    <property type="entry name" value="Glycogen Phosphorylase B"/>
    <property type="match status" value="2"/>
</dbReference>
<dbReference type="CDD" id="cd03788">
    <property type="entry name" value="GT20_TPS"/>
    <property type="match status" value="1"/>
</dbReference>
<evidence type="ECO:0000256" key="1">
    <source>
        <dbReference type="ARBA" id="ARBA00008799"/>
    </source>
</evidence>